<accession>A0AAX1MY20</accession>
<name>A0AAX1MY20_9BACT</name>
<proteinExistence type="predicted"/>
<protein>
    <submittedName>
        <fullName evidence="2">Uncharacterized protein</fullName>
    </submittedName>
</protein>
<dbReference type="AlphaFoldDB" id="A0AAX1MY20"/>
<keyword evidence="3" id="KW-1185">Reference proteome</keyword>
<dbReference type="RefSeq" id="WP_169663348.1">
    <property type="nucleotide sequence ID" value="NZ_CP076132.1"/>
</dbReference>
<reference evidence="2 3" key="1">
    <citation type="submission" date="2021-05" db="EMBL/GenBank/DDBJ databases">
        <title>Comparative genomic studies on the polysaccharide-degrading batcterial strains of the Flammeovirga genus.</title>
        <authorList>
            <person name="Zewei F."/>
            <person name="Zheng Z."/>
            <person name="Yu L."/>
            <person name="Ruyue G."/>
            <person name="Yanhong M."/>
            <person name="Yuanyuan C."/>
            <person name="Jingyan G."/>
            <person name="Wenjun H."/>
        </authorList>
    </citation>
    <scope>NUCLEOTIDE SEQUENCE [LARGE SCALE GENOMIC DNA]</scope>
    <source>
        <strain evidence="2 3">NBRC:100898</strain>
    </source>
</reference>
<sequence>MEIIISVIGLVVYWYLSNLGKDKKKTPPNNIINNENIVPPRSSEEGFDQAPREQRSAPSEPSSFSELLGMLSDNVAFEEHKKANNPFDPERAERQLEEDLEEYKPKSMISNRTYNDGYQWKDDYARDDKLTSLVSKKTTKTRKKKKSNTAKLFKSPSRIRDAFVMNEILQKKYE</sequence>
<evidence type="ECO:0000256" key="1">
    <source>
        <dbReference type="SAM" id="MobiDB-lite"/>
    </source>
</evidence>
<dbReference type="EMBL" id="CP076132">
    <property type="protein sequence ID" value="QWG00210.1"/>
    <property type="molecule type" value="Genomic_DNA"/>
</dbReference>
<organism evidence="2 3">
    <name type="scientific">Flammeovirga yaeyamensis</name>
    <dbReference type="NCBI Taxonomy" id="367791"/>
    <lineage>
        <taxon>Bacteria</taxon>
        <taxon>Pseudomonadati</taxon>
        <taxon>Bacteroidota</taxon>
        <taxon>Cytophagia</taxon>
        <taxon>Cytophagales</taxon>
        <taxon>Flammeovirgaceae</taxon>
        <taxon>Flammeovirga</taxon>
    </lineage>
</organism>
<evidence type="ECO:0000313" key="2">
    <source>
        <dbReference type="EMBL" id="QWG00210.1"/>
    </source>
</evidence>
<dbReference type="Proteomes" id="UP000678679">
    <property type="component" value="Chromosome 1"/>
</dbReference>
<dbReference type="KEGG" id="fya:KMW28_11160"/>
<evidence type="ECO:0000313" key="3">
    <source>
        <dbReference type="Proteomes" id="UP000678679"/>
    </source>
</evidence>
<feature type="compositionally biased region" description="Polar residues" evidence="1">
    <location>
        <begin position="56"/>
        <end position="65"/>
    </location>
</feature>
<feature type="region of interest" description="Disordered" evidence="1">
    <location>
        <begin position="24"/>
        <end position="65"/>
    </location>
</feature>
<feature type="compositionally biased region" description="Low complexity" evidence="1">
    <location>
        <begin position="27"/>
        <end position="40"/>
    </location>
</feature>
<gene>
    <name evidence="2" type="ORF">KMW28_11160</name>
</gene>